<evidence type="ECO:0000313" key="2">
    <source>
        <dbReference type="EMBL" id="MBW3129525.1"/>
    </source>
</evidence>
<dbReference type="InterPro" id="IPR002639">
    <property type="entry name" value="UreF"/>
</dbReference>
<dbReference type="PANTHER" id="PTHR33620:SF1">
    <property type="entry name" value="UREASE ACCESSORY PROTEIN F"/>
    <property type="match status" value="1"/>
</dbReference>
<dbReference type="Proteomes" id="UP000826188">
    <property type="component" value="Unassembled WGS sequence"/>
</dbReference>
<comment type="subunit">
    <text evidence="1">UreD, UreF and UreG form a complex that acts as a GTP-hydrolysis-dependent molecular chaperone, activating the urease apoprotein by helping to assemble the nickel containing metallocenter of UreC. The UreE protein probably delivers the nickel.</text>
</comment>
<reference evidence="2 3" key="1">
    <citation type="submission" date="2021-07" db="EMBL/GenBank/DDBJ databases">
        <title>Hymenobacter profundi sp. nov., isolated from deep-sea water.</title>
        <authorList>
            <person name="Kim M.K."/>
        </authorList>
    </citation>
    <scope>NUCLEOTIDE SEQUENCE [LARGE SCALE GENOMIC DNA]</scope>
    <source>
        <strain evidence="2 3">M2</strain>
    </source>
</reference>
<evidence type="ECO:0000256" key="1">
    <source>
        <dbReference type="HAMAP-Rule" id="MF_01385"/>
    </source>
</evidence>
<dbReference type="PIRSF" id="PIRSF009467">
    <property type="entry name" value="Ureas_acces_UreF"/>
    <property type="match status" value="1"/>
</dbReference>
<comment type="similarity">
    <text evidence="1">Belongs to the UreF family.</text>
</comment>
<dbReference type="HAMAP" id="MF_01385">
    <property type="entry name" value="UreF"/>
    <property type="match status" value="1"/>
</dbReference>
<name>A0ABS6X132_9BACT</name>
<evidence type="ECO:0000313" key="3">
    <source>
        <dbReference type="Proteomes" id="UP000826188"/>
    </source>
</evidence>
<accession>A0ABS6X132</accession>
<keyword evidence="1" id="KW-0996">Nickel insertion</keyword>
<dbReference type="RefSeq" id="WP_219159424.1">
    <property type="nucleotide sequence ID" value="NZ_JAHWGL010000054.1"/>
</dbReference>
<protein>
    <recommendedName>
        <fullName evidence="1">Urease accessory protein UreF</fullName>
    </recommendedName>
</protein>
<sequence>MPHLARLLHLTDSALPTGSFAYSYGLESSATFGLLPSPGALRNYLYSFLQQVVNLEFPFINSCFHLAEGTDELRNLLIEYDAQLLVPPLHRASLVQASNWLRLLASFYPAMGLSGISVRAAEQELPLHFVPAFALSLQRVGFGLDEARTAYLHMALRDQISAAIRLGVLGPMEGHQLQHDFYAIFEELLAAPTSVYYQQATRSGFLLEVTQMFHEDIYSKLFQN</sequence>
<dbReference type="PANTHER" id="PTHR33620">
    <property type="entry name" value="UREASE ACCESSORY PROTEIN F"/>
    <property type="match status" value="1"/>
</dbReference>
<comment type="caution">
    <text evidence="2">The sequence shown here is derived from an EMBL/GenBank/DDBJ whole genome shotgun (WGS) entry which is preliminary data.</text>
</comment>
<keyword evidence="1" id="KW-0963">Cytoplasm</keyword>
<proteinExistence type="inferred from homology"/>
<gene>
    <name evidence="1" type="primary">ureF</name>
    <name evidence="2" type="ORF">KYK14_13255</name>
</gene>
<comment type="subcellular location">
    <subcellularLocation>
        <location evidence="1">Cytoplasm</location>
    </subcellularLocation>
</comment>
<keyword evidence="3" id="KW-1185">Reference proteome</keyword>
<dbReference type="EMBL" id="JAHWGL010000054">
    <property type="protein sequence ID" value="MBW3129525.1"/>
    <property type="molecule type" value="Genomic_DNA"/>
</dbReference>
<comment type="function">
    <text evidence="1">Required for maturation of urease via the functional incorporation of the urease nickel metallocenter.</text>
</comment>
<organism evidence="2 3">
    <name type="scientific">Hymenobacter profundi</name>
    <dbReference type="NCBI Taxonomy" id="1982110"/>
    <lineage>
        <taxon>Bacteria</taxon>
        <taxon>Pseudomonadati</taxon>
        <taxon>Bacteroidota</taxon>
        <taxon>Cytophagia</taxon>
        <taxon>Cytophagales</taxon>
        <taxon>Hymenobacteraceae</taxon>
        <taxon>Hymenobacter</taxon>
    </lineage>
</organism>
<dbReference type="Pfam" id="PF01730">
    <property type="entry name" value="UreF"/>
    <property type="match status" value="1"/>
</dbReference>
<keyword evidence="1" id="KW-0143">Chaperone</keyword>